<accession>A0A916WYR9</accession>
<organism evidence="2 3">
    <name type="scientific">Flexivirga endophytica</name>
    <dbReference type="NCBI Taxonomy" id="1849103"/>
    <lineage>
        <taxon>Bacteria</taxon>
        <taxon>Bacillati</taxon>
        <taxon>Actinomycetota</taxon>
        <taxon>Actinomycetes</taxon>
        <taxon>Micrococcales</taxon>
        <taxon>Dermacoccaceae</taxon>
        <taxon>Flexivirga</taxon>
    </lineage>
</organism>
<proteinExistence type="predicted"/>
<dbReference type="GO" id="GO:0016747">
    <property type="term" value="F:acyltransferase activity, transferring groups other than amino-acyl groups"/>
    <property type="evidence" value="ECO:0007669"/>
    <property type="project" value="InterPro"/>
</dbReference>
<dbReference type="EMBL" id="BMHI01000005">
    <property type="protein sequence ID" value="GGB41080.1"/>
    <property type="molecule type" value="Genomic_DNA"/>
</dbReference>
<dbReference type="InterPro" id="IPR016181">
    <property type="entry name" value="Acyl_CoA_acyltransferase"/>
</dbReference>
<dbReference type="AlphaFoldDB" id="A0A916WYR9"/>
<reference evidence="2" key="1">
    <citation type="journal article" date="2014" name="Int. J. Syst. Evol. Microbiol.">
        <title>Complete genome sequence of Corynebacterium casei LMG S-19264T (=DSM 44701T), isolated from a smear-ripened cheese.</title>
        <authorList>
            <consortium name="US DOE Joint Genome Institute (JGI-PGF)"/>
            <person name="Walter F."/>
            <person name="Albersmeier A."/>
            <person name="Kalinowski J."/>
            <person name="Ruckert C."/>
        </authorList>
    </citation>
    <scope>NUCLEOTIDE SEQUENCE</scope>
    <source>
        <strain evidence="2">CGMCC 1.15085</strain>
    </source>
</reference>
<reference evidence="2" key="2">
    <citation type="submission" date="2020-09" db="EMBL/GenBank/DDBJ databases">
        <authorList>
            <person name="Sun Q."/>
            <person name="Zhou Y."/>
        </authorList>
    </citation>
    <scope>NUCLEOTIDE SEQUENCE</scope>
    <source>
        <strain evidence="2">CGMCC 1.15085</strain>
    </source>
</reference>
<sequence>MLSLVHPSVDRYDAWIAAHREWGPGLHEDGFGIGEDDRVDSEVGFAAWISKLRQGPGDLWWIVEDGVVLGGIALRAPDDPRAARHGHVGYGVRPSARGRGVASWALAQVVDLARDAGRQSIALVCLSDNVASIRTIERCGGTLEKVLDDGRAQRFVIRL</sequence>
<dbReference type="InterPro" id="IPR000182">
    <property type="entry name" value="GNAT_dom"/>
</dbReference>
<evidence type="ECO:0000313" key="2">
    <source>
        <dbReference type="EMBL" id="GGB41080.1"/>
    </source>
</evidence>
<protein>
    <submittedName>
        <fullName evidence="2">Acetyltransferase</fullName>
    </submittedName>
</protein>
<feature type="domain" description="N-acetyltransferase" evidence="1">
    <location>
        <begin position="17"/>
        <end position="159"/>
    </location>
</feature>
<evidence type="ECO:0000259" key="1">
    <source>
        <dbReference type="PROSITE" id="PS51186"/>
    </source>
</evidence>
<dbReference type="PANTHER" id="PTHR39173:SF1">
    <property type="entry name" value="ACETYLTRANSFERASE"/>
    <property type="match status" value="1"/>
</dbReference>
<comment type="caution">
    <text evidence="2">The sequence shown here is derived from an EMBL/GenBank/DDBJ whole genome shotgun (WGS) entry which is preliminary data.</text>
</comment>
<dbReference type="Pfam" id="PF00583">
    <property type="entry name" value="Acetyltransf_1"/>
    <property type="match status" value="1"/>
</dbReference>
<keyword evidence="3" id="KW-1185">Reference proteome</keyword>
<evidence type="ECO:0000313" key="3">
    <source>
        <dbReference type="Proteomes" id="UP000636793"/>
    </source>
</evidence>
<dbReference type="PANTHER" id="PTHR39173">
    <property type="entry name" value="ACETYLTRANSFERASE"/>
    <property type="match status" value="1"/>
</dbReference>
<dbReference type="Gene3D" id="3.40.630.30">
    <property type="match status" value="1"/>
</dbReference>
<dbReference type="CDD" id="cd04301">
    <property type="entry name" value="NAT_SF"/>
    <property type="match status" value="1"/>
</dbReference>
<dbReference type="PROSITE" id="PS51186">
    <property type="entry name" value="GNAT"/>
    <property type="match status" value="1"/>
</dbReference>
<dbReference type="SUPFAM" id="SSF55729">
    <property type="entry name" value="Acyl-CoA N-acyltransferases (Nat)"/>
    <property type="match status" value="1"/>
</dbReference>
<name>A0A916WYR9_9MICO</name>
<dbReference type="Proteomes" id="UP000636793">
    <property type="component" value="Unassembled WGS sequence"/>
</dbReference>
<gene>
    <name evidence="2" type="ORF">GCM10011492_34930</name>
</gene>